<gene>
    <name evidence="8" type="primary">LOC115738168</name>
</gene>
<dbReference type="AlphaFoldDB" id="A0A8B8NXT5"/>
<feature type="transmembrane region" description="Helical" evidence="5">
    <location>
        <begin position="64"/>
        <end position="85"/>
    </location>
</feature>
<keyword evidence="5" id="KW-0812">Transmembrane</keyword>
<dbReference type="Proteomes" id="UP000827889">
    <property type="component" value="Chromosome 8"/>
</dbReference>
<evidence type="ECO:0000256" key="4">
    <source>
        <dbReference type="ARBA" id="ARBA00023098"/>
    </source>
</evidence>
<dbReference type="GO" id="GO:0006629">
    <property type="term" value="P:lipid metabolic process"/>
    <property type="evidence" value="ECO:0007669"/>
    <property type="project" value="UniProtKB-KW"/>
</dbReference>
<keyword evidence="7" id="KW-1185">Reference proteome</keyword>
<proteinExistence type="inferred from homology"/>
<name>A0A8B8NXT5_9MYRT</name>
<keyword evidence="3" id="KW-0560">Oxidoreductase</keyword>
<comment type="similarity">
    <text evidence="2">Belongs to the fatty acid desaturase type 1 family.</text>
</comment>
<evidence type="ECO:0000256" key="3">
    <source>
        <dbReference type="ARBA" id="ARBA00023002"/>
    </source>
</evidence>
<organism evidence="7 8">
    <name type="scientific">Rhodamnia argentea</name>
    <dbReference type="NCBI Taxonomy" id="178133"/>
    <lineage>
        <taxon>Eukaryota</taxon>
        <taxon>Viridiplantae</taxon>
        <taxon>Streptophyta</taxon>
        <taxon>Embryophyta</taxon>
        <taxon>Tracheophyta</taxon>
        <taxon>Spermatophyta</taxon>
        <taxon>Magnoliopsida</taxon>
        <taxon>eudicotyledons</taxon>
        <taxon>Gunneridae</taxon>
        <taxon>Pentapetalae</taxon>
        <taxon>rosids</taxon>
        <taxon>malvids</taxon>
        <taxon>Myrtales</taxon>
        <taxon>Myrtaceae</taxon>
        <taxon>Myrtoideae</taxon>
        <taxon>Myrteae</taxon>
        <taxon>Australasian group</taxon>
        <taxon>Rhodamnia</taxon>
    </lineage>
</organism>
<accession>A0A8B8NXT5</accession>
<dbReference type="Pfam" id="PF00487">
    <property type="entry name" value="FA_desaturase"/>
    <property type="match status" value="1"/>
</dbReference>
<evidence type="ECO:0000313" key="8">
    <source>
        <dbReference type="RefSeq" id="XP_030526558.2"/>
    </source>
</evidence>
<dbReference type="GeneID" id="115738168"/>
<protein>
    <submittedName>
        <fullName evidence="8">Delta(12)-acyl-lipid-desaturase-like</fullName>
    </submittedName>
</protein>
<comment type="subcellular location">
    <subcellularLocation>
        <location evidence="1">Membrane</location>
    </subcellularLocation>
</comment>
<dbReference type="KEGG" id="rarg:115738168"/>
<keyword evidence="5" id="KW-0472">Membrane</keyword>
<dbReference type="InterPro" id="IPR005804">
    <property type="entry name" value="FA_desaturase_dom"/>
</dbReference>
<sequence length="231" mass="26125">MCVNIKSKSVVGAADSDNKGMSALRSDLHHVPREKPPFTLGDLKRAIPPHCFRHSLLRPMARRLAAWPSYFFLQGCLLIGVRVIAPECGHGAFGDHRLVNDAVGFLLHMALLVPYFSRKDSHCRHHANTSSLDRDEVFAPCPKEKVRWYYRWFNNPPARVFTIVAVLLADWPFYVSVNASGRLYDRFASHFNSFCEIFSDGERVHVPVSDLAVMVATYASPTTSRRKGYYG</sequence>
<dbReference type="RefSeq" id="XP_030526558.2">
    <property type="nucleotide sequence ID" value="XM_030670698.2"/>
</dbReference>
<feature type="domain" description="Fatty acid desaturase" evidence="6">
    <location>
        <begin position="66"/>
        <end position="161"/>
    </location>
</feature>
<evidence type="ECO:0000259" key="6">
    <source>
        <dbReference type="Pfam" id="PF00487"/>
    </source>
</evidence>
<evidence type="ECO:0000256" key="5">
    <source>
        <dbReference type="SAM" id="Phobius"/>
    </source>
</evidence>
<dbReference type="InterPro" id="IPR012171">
    <property type="entry name" value="Fatty_acid_desaturase"/>
</dbReference>
<evidence type="ECO:0000313" key="7">
    <source>
        <dbReference type="Proteomes" id="UP000827889"/>
    </source>
</evidence>
<keyword evidence="5" id="KW-1133">Transmembrane helix</keyword>
<dbReference type="PANTHER" id="PTHR32100">
    <property type="entry name" value="OMEGA-6 FATTY ACID DESATURASE, CHLOROPLASTIC"/>
    <property type="match status" value="1"/>
</dbReference>
<evidence type="ECO:0000256" key="1">
    <source>
        <dbReference type="ARBA" id="ARBA00004370"/>
    </source>
</evidence>
<dbReference type="GO" id="GO:0016020">
    <property type="term" value="C:membrane"/>
    <property type="evidence" value="ECO:0007669"/>
    <property type="project" value="UniProtKB-SubCell"/>
</dbReference>
<keyword evidence="4" id="KW-0443">Lipid metabolism</keyword>
<reference evidence="8" key="1">
    <citation type="submission" date="2025-08" db="UniProtKB">
        <authorList>
            <consortium name="RefSeq"/>
        </authorList>
    </citation>
    <scope>IDENTIFICATION</scope>
    <source>
        <tissue evidence="8">Leaf</tissue>
    </source>
</reference>
<evidence type="ECO:0000256" key="2">
    <source>
        <dbReference type="ARBA" id="ARBA00009295"/>
    </source>
</evidence>
<dbReference type="GO" id="GO:0016491">
    <property type="term" value="F:oxidoreductase activity"/>
    <property type="evidence" value="ECO:0007669"/>
    <property type="project" value="UniProtKB-KW"/>
</dbReference>